<sequence>MYTTLLYLVLGQHLQRTPARCDVVFDYSNHGTDSQSFYRCVVQLPSFQGVTFSSGKSYSSQVVAKRCATLNALIALLQVPLPALGAHATPIPELQCLSMVRNGGPQSKSRQRPRTIALLLACMLQYMKRPPRRGDVAYIFLSDSNGGYRCIVTLHPLGGLQFSTKRTHPHKSHAQHASIMHACSVLIRANTGYTKSRSQVSYLLATLAKHMQRCPEDDDVKFCYVVDSDSYYRCIITVPSLGMEFSNPKPQMRKGNAKQCAILYACKELKKDETALGNVSTKQESLLFVCLAKLMDRPPVGKDVEFRYVLDSNNAWRCVIKLPALGDLEFSTPHPQSRKDNAKAHAINRACNVLTRTGSVHASASKTEDSRLLACLAKHMNRTPVEEDVEFQFLLDSDNDWRCVITLHCFDGQKFSNLSPQSHRSKAKLLAISHACTVLRQASQKQA</sequence>
<protein>
    <submittedName>
        <fullName evidence="1">Uncharacterized protein</fullName>
    </submittedName>
</protein>
<gene>
    <name evidence="1" type="ORF">PGLA1383_LOCUS40993</name>
</gene>
<keyword evidence="2" id="KW-1185">Reference proteome</keyword>
<name>A0A813GFE7_POLGL</name>
<dbReference type="AlphaFoldDB" id="A0A813GFE7"/>
<organism evidence="1 2">
    <name type="scientific">Polarella glacialis</name>
    <name type="common">Dinoflagellate</name>
    <dbReference type="NCBI Taxonomy" id="89957"/>
    <lineage>
        <taxon>Eukaryota</taxon>
        <taxon>Sar</taxon>
        <taxon>Alveolata</taxon>
        <taxon>Dinophyceae</taxon>
        <taxon>Suessiales</taxon>
        <taxon>Suessiaceae</taxon>
        <taxon>Polarella</taxon>
    </lineage>
</organism>
<reference evidence="1" key="1">
    <citation type="submission" date="2021-02" db="EMBL/GenBank/DDBJ databases">
        <authorList>
            <person name="Dougan E. K."/>
            <person name="Rhodes N."/>
            <person name="Thang M."/>
            <person name="Chan C."/>
        </authorList>
    </citation>
    <scope>NUCLEOTIDE SEQUENCE</scope>
</reference>
<dbReference type="Proteomes" id="UP000654075">
    <property type="component" value="Unassembled WGS sequence"/>
</dbReference>
<comment type="caution">
    <text evidence="1">The sequence shown here is derived from an EMBL/GenBank/DDBJ whole genome shotgun (WGS) entry which is preliminary data.</text>
</comment>
<dbReference type="EMBL" id="CAJNNV010028237">
    <property type="protein sequence ID" value="CAE8623758.1"/>
    <property type="molecule type" value="Genomic_DNA"/>
</dbReference>
<evidence type="ECO:0000313" key="1">
    <source>
        <dbReference type="EMBL" id="CAE8623758.1"/>
    </source>
</evidence>
<accession>A0A813GFE7</accession>
<evidence type="ECO:0000313" key="2">
    <source>
        <dbReference type="Proteomes" id="UP000654075"/>
    </source>
</evidence>
<proteinExistence type="predicted"/>